<reference evidence="2" key="1">
    <citation type="submission" date="2018-04" db="EMBL/GenBank/DDBJ databases">
        <title>Whole genome sequencing of Hypsizygus marmoreus.</title>
        <authorList>
            <person name="Choi I.-G."/>
            <person name="Min B."/>
            <person name="Kim J.-G."/>
            <person name="Kim S."/>
            <person name="Oh Y.-L."/>
            <person name="Kong W.-S."/>
            <person name="Park H."/>
            <person name="Jeong J."/>
            <person name="Song E.-S."/>
        </authorList>
    </citation>
    <scope>NUCLEOTIDE SEQUENCE [LARGE SCALE GENOMIC DNA]</scope>
    <source>
        <strain evidence="2">51987-8</strain>
    </source>
</reference>
<keyword evidence="3" id="KW-1185">Reference proteome</keyword>
<organism evidence="2 3">
    <name type="scientific">Hypsizygus marmoreus</name>
    <name type="common">White beech mushroom</name>
    <name type="synonym">Agaricus marmoreus</name>
    <dbReference type="NCBI Taxonomy" id="39966"/>
    <lineage>
        <taxon>Eukaryota</taxon>
        <taxon>Fungi</taxon>
        <taxon>Dikarya</taxon>
        <taxon>Basidiomycota</taxon>
        <taxon>Agaricomycotina</taxon>
        <taxon>Agaricomycetes</taxon>
        <taxon>Agaricomycetidae</taxon>
        <taxon>Agaricales</taxon>
        <taxon>Tricholomatineae</taxon>
        <taxon>Lyophyllaceae</taxon>
        <taxon>Hypsizygus</taxon>
    </lineage>
</organism>
<evidence type="ECO:0000313" key="2">
    <source>
        <dbReference type="EMBL" id="RDB18094.1"/>
    </source>
</evidence>
<protein>
    <submittedName>
        <fullName evidence="2">Uncharacterized protein</fullName>
    </submittedName>
</protein>
<dbReference type="AlphaFoldDB" id="A0A369JFA6"/>
<feature type="compositionally biased region" description="Basic and acidic residues" evidence="1">
    <location>
        <begin position="176"/>
        <end position="185"/>
    </location>
</feature>
<dbReference type="Proteomes" id="UP000076154">
    <property type="component" value="Unassembled WGS sequence"/>
</dbReference>
<proteinExistence type="predicted"/>
<comment type="caution">
    <text evidence="2">The sequence shown here is derived from an EMBL/GenBank/DDBJ whole genome shotgun (WGS) entry which is preliminary data.</text>
</comment>
<accession>A0A369JFA6</accession>
<sequence length="185" mass="19327">MSFSAARHAFSAASRASLRAARSNASTVQIGAKRMNSSHAAPQSSDKPWIIVSGLIFGPAFLYLVSPSARKRPHFGHKEHEHANEAPAPVIMKDDEGTEANISASLQQAETADVPKAAGAEVTESEPAVEAQTTEPEHKETVITAAGEKSGTFQERGESGPTDLGVARKAATAGIEPKKAEDAAS</sequence>
<dbReference type="OrthoDB" id="4590707at2759"/>
<name>A0A369JFA6_HYPMA</name>
<dbReference type="STRING" id="39966.A0A369JFA6"/>
<dbReference type="InParanoid" id="A0A369JFA6"/>
<evidence type="ECO:0000256" key="1">
    <source>
        <dbReference type="SAM" id="MobiDB-lite"/>
    </source>
</evidence>
<feature type="region of interest" description="Disordered" evidence="1">
    <location>
        <begin position="108"/>
        <end position="185"/>
    </location>
</feature>
<gene>
    <name evidence="2" type="ORF">Hypma_000975</name>
</gene>
<dbReference type="EMBL" id="LUEZ02000107">
    <property type="protein sequence ID" value="RDB18094.1"/>
    <property type="molecule type" value="Genomic_DNA"/>
</dbReference>
<evidence type="ECO:0000313" key="3">
    <source>
        <dbReference type="Proteomes" id="UP000076154"/>
    </source>
</evidence>